<sequence length="63" mass="7234">MISEAKLKAPKPANFTVIIKPTDDANYRNFVDMLDNMTLTNSERYGIADIRPQEKEIYVARTD</sequence>
<name>A0ABY4BQC3_9FLAO</name>
<protein>
    <submittedName>
        <fullName evidence="1">Uncharacterized protein</fullName>
    </submittedName>
</protein>
<organism evidence="1 2">
    <name type="scientific">Chryseobacterium suipulveris</name>
    <dbReference type="NCBI Taxonomy" id="2929800"/>
    <lineage>
        <taxon>Bacteria</taxon>
        <taxon>Pseudomonadati</taxon>
        <taxon>Bacteroidota</taxon>
        <taxon>Flavobacteriia</taxon>
        <taxon>Flavobacteriales</taxon>
        <taxon>Weeksellaceae</taxon>
        <taxon>Chryseobacterium group</taxon>
        <taxon>Chryseobacterium</taxon>
    </lineage>
</organism>
<keyword evidence="2" id="KW-1185">Reference proteome</keyword>
<dbReference type="Proteomes" id="UP000831460">
    <property type="component" value="Chromosome"/>
</dbReference>
<gene>
    <name evidence="1" type="ORF">MTP09_01815</name>
</gene>
<accession>A0ABY4BQC3</accession>
<dbReference type="EMBL" id="CP094532">
    <property type="protein sequence ID" value="UOE41407.1"/>
    <property type="molecule type" value="Genomic_DNA"/>
</dbReference>
<dbReference type="RefSeq" id="WP_243550096.1">
    <property type="nucleotide sequence ID" value="NZ_CP094532.1"/>
</dbReference>
<reference evidence="1 2" key="1">
    <citation type="submission" date="2022-03" db="EMBL/GenBank/DDBJ databases">
        <title>Chryseobacterium sp. isolated from particulate matters in swine house.</title>
        <authorList>
            <person name="Won M."/>
            <person name="Kim S.-J."/>
            <person name="Kwon S.-W."/>
        </authorList>
    </citation>
    <scope>NUCLEOTIDE SEQUENCE [LARGE SCALE GENOMIC DNA]</scope>
    <source>
        <strain evidence="1 2">SC2-2</strain>
    </source>
</reference>
<evidence type="ECO:0000313" key="1">
    <source>
        <dbReference type="EMBL" id="UOE41407.1"/>
    </source>
</evidence>
<evidence type="ECO:0000313" key="2">
    <source>
        <dbReference type="Proteomes" id="UP000831460"/>
    </source>
</evidence>
<proteinExistence type="predicted"/>